<comment type="caution">
    <text evidence="1">The sequence shown here is derived from an EMBL/GenBank/DDBJ whole genome shotgun (WGS) entry which is preliminary data.</text>
</comment>
<evidence type="ECO:0000313" key="1">
    <source>
        <dbReference type="EMBL" id="KAJ2767466.1"/>
    </source>
</evidence>
<proteinExistence type="predicted"/>
<keyword evidence="2" id="KW-1185">Reference proteome</keyword>
<dbReference type="EMBL" id="JANBUK010003440">
    <property type="protein sequence ID" value="KAJ2767466.1"/>
    <property type="molecule type" value="Genomic_DNA"/>
</dbReference>
<sequence>PVVFGQGVFDPVTGSGSFTSGVGAVDAAGNSFLRVDQDTRVHGLGFVGLNENSVSNQQGGPAVEANGAVVVTVD</sequence>
<reference evidence="1" key="1">
    <citation type="submission" date="2022-07" db="EMBL/GenBank/DDBJ databases">
        <title>Phylogenomic reconstructions and comparative analyses of Kickxellomycotina fungi.</title>
        <authorList>
            <person name="Reynolds N.K."/>
            <person name="Stajich J.E."/>
            <person name="Barry K."/>
            <person name="Grigoriev I.V."/>
            <person name="Crous P."/>
            <person name="Smith M.E."/>
        </authorList>
    </citation>
    <scope>NUCLEOTIDE SEQUENCE</scope>
    <source>
        <strain evidence="1">BCRC 34191</strain>
    </source>
</reference>
<name>A0ACC1JUC6_9FUNG</name>
<accession>A0ACC1JUC6</accession>
<organism evidence="1 2">
    <name type="scientific">Coemansia linderi</name>
    <dbReference type="NCBI Taxonomy" id="2663919"/>
    <lineage>
        <taxon>Eukaryota</taxon>
        <taxon>Fungi</taxon>
        <taxon>Fungi incertae sedis</taxon>
        <taxon>Zoopagomycota</taxon>
        <taxon>Kickxellomycotina</taxon>
        <taxon>Kickxellomycetes</taxon>
        <taxon>Kickxellales</taxon>
        <taxon>Kickxellaceae</taxon>
        <taxon>Coemansia</taxon>
    </lineage>
</organism>
<evidence type="ECO:0000313" key="2">
    <source>
        <dbReference type="Proteomes" id="UP001140066"/>
    </source>
</evidence>
<dbReference type="Proteomes" id="UP001140066">
    <property type="component" value="Unassembled WGS sequence"/>
</dbReference>
<gene>
    <name evidence="1" type="ORF">GGI18_005793</name>
</gene>
<feature type="non-terminal residue" evidence="1">
    <location>
        <position position="1"/>
    </location>
</feature>
<protein>
    <submittedName>
        <fullName evidence="1">Uncharacterized protein</fullName>
    </submittedName>
</protein>